<comment type="caution">
    <text evidence="2">The sequence shown here is derived from an EMBL/GenBank/DDBJ whole genome shotgun (WGS) entry which is preliminary data.</text>
</comment>
<reference evidence="2 3" key="1">
    <citation type="submission" date="2019-07" db="EMBL/GenBank/DDBJ databases">
        <title>Genomic Encyclopedia of Archaeal and Bacterial Type Strains, Phase II (KMG-II): from individual species to whole genera.</title>
        <authorList>
            <person name="Goeker M."/>
        </authorList>
    </citation>
    <scope>NUCLEOTIDE SEQUENCE [LARGE SCALE GENOMIC DNA]</scope>
    <source>
        <strain evidence="2 3">DSM 21935</strain>
    </source>
</reference>
<dbReference type="EMBL" id="VNHY01000001">
    <property type="protein sequence ID" value="TYP95402.1"/>
    <property type="molecule type" value="Genomic_DNA"/>
</dbReference>
<sequence>MAQKKIDPGEVVNLYSLDEDMPEDTTLALMKTSDMEVIRMVLPKDKEITEHSVDGEISVQCLEGTTAFDVGEQTHILSEGDWLYLGRKQRHSLRVLEDSVLLVTILFIRNSAKEEE</sequence>
<proteinExistence type="predicted"/>
<evidence type="ECO:0000259" key="1">
    <source>
        <dbReference type="Pfam" id="PF07883"/>
    </source>
</evidence>
<name>A0A5D3YNX9_9BACT</name>
<dbReference type="PANTHER" id="PTHR37694:SF1">
    <property type="entry name" value="SLR8022 PROTEIN"/>
    <property type="match status" value="1"/>
</dbReference>
<organism evidence="2 3">
    <name type="scientific">Fodinibius salinus</name>
    <dbReference type="NCBI Taxonomy" id="860790"/>
    <lineage>
        <taxon>Bacteria</taxon>
        <taxon>Pseudomonadati</taxon>
        <taxon>Balneolota</taxon>
        <taxon>Balneolia</taxon>
        <taxon>Balneolales</taxon>
        <taxon>Balneolaceae</taxon>
        <taxon>Fodinibius</taxon>
    </lineage>
</organism>
<dbReference type="CDD" id="cd02230">
    <property type="entry name" value="cupin_HP0902-like"/>
    <property type="match status" value="1"/>
</dbReference>
<dbReference type="InterPro" id="IPR011051">
    <property type="entry name" value="RmlC_Cupin_sf"/>
</dbReference>
<evidence type="ECO:0000313" key="3">
    <source>
        <dbReference type="Proteomes" id="UP000324595"/>
    </source>
</evidence>
<dbReference type="Pfam" id="PF07883">
    <property type="entry name" value="Cupin_2"/>
    <property type="match status" value="1"/>
</dbReference>
<dbReference type="PANTHER" id="PTHR37694">
    <property type="entry name" value="SLR8022 PROTEIN"/>
    <property type="match status" value="1"/>
</dbReference>
<dbReference type="Proteomes" id="UP000324595">
    <property type="component" value="Unassembled WGS sequence"/>
</dbReference>
<dbReference type="InterPro" id="IPR014710">
    <property type="entry name" value="RmlC-like_jellyroll"/>
</dbReference>
<keyword evidence="3" id="KW-1185">Reference proteome</keyword>
<dbReference type="OrthoDB" id="997205at2"/>
<dbReference type="SUPFAM" id="SSF51182">
    <property type="entry name" value="RmlC-like cupins"/>
    <property type="match status" value="1"/>
</dbReference>
<dbReference type="RefSeq" id="WP_148898069.1">
    <property type="nucleotide sequence ID" value="NZ_VNHY01000001.1"/>
</dbReference>
<protein>
    <recommendedName>
        <fullName evidence="1">Cupin type-2 domain-containing protein</fullName>
    </recommendedName>
</protein>
<accession>A0A5D3YNX9</accession>
<dbReference type="Gene3D" id="2.60.120.10">
    <property type="entry name" value="Jelly Rolls"/>
    <property type="match status" value="1"/>
</dbReference>
<dbReference type="AlphaFoldDB" id="A0A5D3YNX9"/>
<evidence type="ECO:0000313" key="2">
    <source>
        <dbReference type="EMBL" id="TYP95402.1"/>
    </source>
</evidence>
<dbReference type="InterPro" id="IPR013096">
    <property type="entry name" value="Cupin_2"/>
</dbReference>
<feature type="domain" description="Cupin type-2" evidence="1">
    <location>
        <begin position="40"/>
        <end position="102"/>
    </location>
</feature>
<gene>
    <name evidence="2" type="ORF">LX73_0703</name>
</gene>